<keyword evidence="15" id="KW-1185">Reference proteome</keyword>
<dbReference type="PANTHER" id="PTHR10434">
    <property type="entry name" value="1-ACYL-SN-GLYCEROL-3-PHOSPHATE ACYLTRANSFERASE"/>
    <property type="match status" value="1"/>
</dbReference>
<organism evidence="14 15">
    <name type="scientific">Frateuria flava</name>
    <dbReference type="NCBI Taxonomy" id="2821489"/>
    <lineage>
        <taxon>Bacteria</taxon>
        <taxon>Pseudomonadati</taxon>
        <taxon>Pseudomonadota</taxon>
        <taxon>Gammaproteobacteria</taxon>
        <taxon>Lysobacterales</taxon>
        <taxon>Rhodanobacteraceae</taxon>
        <taxon>Frateuria</taxon>
    </lineage>
</organism>
<dbReference type="EMBL" id="JAGJRS010000010">
    <property type="protein sequence ID" value="MBP1473585.1"/>
    <property type="molecule type" value="Genomic_DNA"/>
</dbReference>
<evidence type="ECO:0000259" key="13">
    <source>
        <dbReference type="SMART" id="SM00563"/>
    </source>
</evidence>
<evidence type="ECO:0000313" key="15">
    <source>
        <dbReference type="Proteomes" id="UP000823790"/>
    </source>
</evidence>
<evidence type="ECO:0000256" key="1">
    <source>
        <dbReference type="ARBA" id="ARBA00001141"/>
    </source>
</evidence>
<keyword evidence="12" id="KW-1133">Transmembrane helix</keyword>
<evidence type="ECO:0000256" key="9">
    <source>
        <dbReference type="ARBA" id="ARBA00023098"/>
    </source>
</evidence>
<comment type="domain">
    <text evidence="11">The HXXXXD motif is essential for acyltransferase activity and may constitute the binding site for the phosphate moiety of the glycerol-3-phosphate.</text>
</comment>
<evidence type="ECO:0000256" key="10">
    <source>
        <dbReference type="ARBA" id="ARBA00023315"/>
    </source>
</evidence>
<feature type="transmembrane region" description="Helical" evidence="12">
    <location>
        <begin position="12"/>
        <end position="34"/>
    </location>
</feature>
<name>A0ABS4DKK1_9GAMM</name>
<evidence type="ECO:0000256" key="6">
    <source>
        <dbReference type="ARBA" id="ARBA00016139"/>
    </source>
</evidence>
<keyword evidence="12" id="KW-0812">Transmembrane</keyword>
<keyword evidence="11" id="KW-0594">Phospholipid biosynthesis</keyword>
<keyword evidence="10 11" id="KW-0012">Acyltransferase</keyword>
<dbReference type="InterPro" id="IPR002123">
    <property type="entry name" value="Plipid/glycerol_acylTrfase"/>
</dbReference>
<feature type="domain" description="Phospholipid/glycerol acyltransferase" evidence="13">
    <location>
        <begin position="75"/>
        <end position="188"/>
    </location>
</feature>
<keyword evidence="12" id="KW-0472">Membrane</keyword>
<comment type="pathway">
    <text evidence="2">Phospholipid metabolism; CDP-diacylglycerol biosynthesis; CDP-diacylglycerol from sn-glycerol 3-phosphate: step 2/3.</text>
</comment>
<reference evidence="14 15" key="1">
    <citation type="submission" date="2021-04" db="EMBL/GenBank/DDBJ databases">
        <authorList>
            <person name="Huq M.A."/>
        </authorList>
    </citation>
    <scope>NUCLEOTIDE SEQUENCE [LARGE SCALE GENOMIC DNA]</scope>
    <source>
        <strain evidence="14 15">MAH-13</strain>
    </source>
</reference>
<sequence>MSRFAWALFNALQLLFTLLWTAAWIALALLVRLLTGGRHWPLRMASRCWAPGLLRGAGARLEVHGLERVDWSRPHVIVANHQSMIDVCALFRAVPVPLRFVLKQELAKVPFVGWYARAMGMVFIERASARSSARRLRAAVEVVRGGASVCAFPEGTRSRGRVGPFKGGAFQLAIEAGVAVVPVAIEGSGRVLPAAGFRVRPGRIVVRIGEPLSSQGLVPHERSALAGQAREAVVALLAEGAAQ</sequence>
<comment type="pathway">
    <text evidence="3">Lipid metabolism.</text>
</comment>
<keyword evidence="8 11" id="KW-0808">Transferase</keyword>
<evidence type="ECO:0000256" key="2">
    <source>
        <dbReference type="ARBA" id="ARBA00004728"/>
    </source>
</evidence>
<keyword evidence="7 11" id="KW-0444">Lipid biosynthesis</keyword>
<protein>
    <recommendedName>
        <fullName evidence="6 11">1-acyl-sn-glycerol-3-phosphate acyltransferase</fullName>
        <ecNumber evidence="5 11">2.3.1.51</ecNumber>
    </recommendedName>
</protein>
<evidence type="ECO:0000256" key="5">
    <source>
        <dbReference type="ARBA" id="ARBA00013211"/>
    </source>
</evidence>
<evidence type="ECO:0000256" key="12">
    <source>
        <dbReference type="SAM" id="Phobius"/>
    </source>
</evidence>
<comment type="caution">
    <text evidence="14">The sequence shown here is derived from an EMBL/GenBank/DDBJ whole genome shotgun (WGS) entry which is preliminary data.</text>
</comment>
<comment type="catalytic activity">
    <reaction evidence="1 11">
        <text>a 1-acyl-sn-glycero-3-phosphate + an acyl-CoA = a 1,2-diacyl-sn-glycero-3-phosphate + CoA</text>
        <dbReference type="Rhea" id="RHEA:19709"/>
        <dbReference type="ChEBI" id="CHEBI:57287"/>
        <dbReference type="ChEBI" id="CHEBI:57970"/>
        <dbReference type="ChEBI" id="CHEBI:58342"/>
        <dbReference type="ChEBI" id="CHEBI:58608"/>
        <dbReference type="EC" id="2.3.1.51"/>
    </reaction>
</comment>
<dbReference type="EC" id="2.3.1.51" evidence="5 11"/>
<evidence type="ECO:0000256" key="11">
    <source>
        <dbReference type="RuleBase" id="RU361267"/>
    </source>
</evidence>
<accession>A0ABS4DKK1</accession>
<dbReference type="InterPro" id="IPR004552">
    <property type="entry name" value="AGP_acyltrans"/>
</dbReference>
<evidence type="ECO:0000256" key="3">
    <source>
        <dbReference type="ARBA" id="ARBA00005189"/>
    </source>
</evidence>
<dbReference type="RefSeq" id="WP_209616588.1">
    <property type="nucleotide sequence ID" value="NZ_JAGJRS010000010.1"/>
</dbReference>
<evidence type="ECO:0000313" key="14">
    <source>
        <dbReference type="EMBL" id="MBP1473585.1"/>
    </source>
</evidence>
<dbReference type="Pfam" id="PF01553">
    <property type="entry name" value="Acyltransferase"/>
    <property type="match status" value="1"/>
</dbReference>
<evidence type="ECO:0000256" key="4">
    <source>
        <dbReference type="ARBA" id="ARBA00008655"/>
    </source>
</evidence>
<gene>
    <name evidence="14" type="ORF">J7I44_04690</name>
</gene>
<evidence type="ECO:0000256" key="7">
    <source>
        <dbReference type="ARBA" id="ARBA00022516"/>
    </source>
</evidence>
<keyword evidence="11" id="KW-1208">Phospholipid metabolism</keyword>
<evidence type="ECO:0000256" key="8">
    <source>
        <dbReference type="ARBA" id="ARBA00022679"/>
    </source>
</evidence>
<dbReference type="Proteomes" id="UP000823790">
    <property type="component" value="Unassembled WGS sequence"/>
</dbReference>
<proteinExistence type="inferred from homology"/>
<dbReference type="CDD" id="cd07989">
    <property type="entry name" value="LPLAT_AGPAT-like"/>
    <property type="match status" value="1"/>
</dbReference>
<dbReference type="SMART" id="SM00563">
    <property type="entry name" value="PlsC"/>
    <property type="match status" value="1"/>
</dbReference>
<dbReference type="PANTHER" id="PTHR10434:SF64">
    <property type="entry name" value="1-ACYL-SN-GLYCEROL-3-PHOSPHATE ACYLTRANSFERASE-RELATED"/>
    <property type="match status" value="1"/>
</dbReference>
<dbReference type="NCBIfam" id="TIGR00530">
    <property type="entry name" value="AGP_acyltrn"/>
    <property type="match status" value="1"/>
</dbReference>
<dbReference type="SUPFAM" id="SSF69593">
    <property type="entry name" value="Glycerol-3-phosphate (1)-acyltransferase"/>
    <property type="match status" value="1"/>
</dbReference>
<comment type="similarity">
    <text evidence="4 11">Belongs to the 1-acyl-sn-glycerol-3-phosphate acyltransferase family.</text>
</comment>
<keyword evidence="9 11" id="KW-0443">Lipid metabolism</keyword>
<dbReference type="GO" id="GO:0016746">
    <property type="term" value="F:acyltransferase activity"/>
    <property type="evidence" value="ECO:0007669"/>
    <property type="project" value="UniProtKB-KW"/>
</dbReference>